<evidence type="ECO:0000313" key="2">
    <source>
        <dbReference type="EMBL" id="OAX78166.1"/>
    </source>
</evidence>
<feature type="compositionally biased region" description="Low complexity" evidence="1">
    <location>
        <begin position="30"/>
        <end position="44"/>
    </location>
</feature>
<keyword evidence="3" id="KW-1185">Reference proteome</keyword>
<dbReference type="OrthoDB" id="3882058at2759"/>
<feature type="region of interest" description="Disordered" evidence="1">
    <location>
        <begin position="297"/>
        <end position="344"/>
    </location>
</feature>
<feature type="compositionally biased region" description="Polar residues" evidence="1">
    <location>
        <begin position="318"/>
        <end position="331"/>
    </location>
</feature>
<feature type="region of interest" description="Disordered" evidence="1">
    <location>
        <begin position="1"/>
        <end position="50"/>
    </location>
</feature>
<dbReference type="AlphaFoldDB" id="A0A1B7NNC1"/>
<evidence type="ECO:0008006" key="4">
    <source>
        <dbReference type="Google" id="ProtNLM"/>
    </source>
</evidence>
<gene>
    <name evidence="2" type="ORF">ACJ72_07529</name>
</gene>
<name>A0A1B7NNC1_9EURO</name>
<evidence type="ECO:0000313" key="3">
    <source>
        <dbReference type="Proteomes" id="UP000091918"/>
    </source>
</evidence>
<protein>
    <recommendedName>
        <fullName evidence="4">Only prolin and serin are matching in the corresponding protein</fullName>
    </recommendedName>
</protein>
<proteinExistence type="predicted"/>
<accession>A0A1B7NNC1</accession>
<reference evidence="2 3" key="1">
    <citation type="submission" date="2015-07" db="EMBL/GenBank/DDBJ databases">
        <title>Emmonsia species relationships and genome sequence.</title>
        <authorList>
            <person name="Cuomo C.A."/>
            <person name="Schwartz I.S."/>
            <person name="Kenyon C."/>
            <person name="de Hoog G.S."/>
            <person name="Govender N.P."/>
            <person name="Botha A."/>
            <person name="Moreno L."/>
            <person name="de Vries M."/>
            <person name="Munoz J.F."/>
            <person name="Stielow J.B."/>
        </authorList>
    </citation>
    <scope>NUCLEOTIDE SEQUENCE [LARGE SCALE GENOMIC DNA]</scope>
    <source>
        <strain evidence="2 3">CBS 136260</strain>
    </source>
</reference>
<sequence length="515" mass="56818">MVRLSQLFEATRRESAEHSMESTQTPAYASSSPQSPPSVTSSNPGSPAVSLFSARTHNRFPSSTSSLASSPGLGSLTEGYSAMKTQLTDVKEEPLERETNLVGGSPYFAHFNQVHTDDGYPAVLESFEYDLSDDVVEQPSSPKKRKSDSSSTATSFRGISRLSSRFTSMSSKWKHKQGVDTTAVLEKHDDSLRSRANSATSTLVSPNVSSLSFRQGHNCPSPARTVFEERLYEAGVSSLDIDMANQQSIVEREPKPTTPLLPPLMMNLPNGENISPTQSPLQSPSVADVIDYSLPTTTHNSLDASRPTGGLPSPALSMHTSQSSISRQLAATRTPHVPDASPVVMPDTDDEWSDKLGHANFTILPEPYIPTTRTLEAFEEHRNNWELARCNYAKHLIRISEHYGATSNIYRLTEKKWDSVEARWRENHDRLAATLEDSRGNPVSISKPDIHVIDAIKIPRLDDKGKFPDRGDEDIVGPMSVAPVLQQCSYHSGKTLRKRNFFKFFQDLFSPGIKA</sequence>
<organism evidence="2 3">
    <name type="scientific">Emergomyces africanus</name>
    <dbReference type="NCBI Taxonomy" id="1955775"/>
    <lineage>
        <taxon>Eukaryota</taxon>
        <taxon>Fungi</taxon>
        <taxon>Dikarya</taxon>
        <taxon>Ascomycota</taxon>
        <taxon>Pezizomycotina</taxon>
        <taxon>Eurotiomycetes</taxon>
        <taxon>Eurotiomycetidae</taxon>
        <taxon>Onygenales</taxon>
        <taxon>Ajellomycetaceae</taxon>
        <taxon>Emergomyces</taxon>
    </lineage>
</organism>
<dbReference type="EMBL" id="LGUA01001700">
    <property type="protein sequence ID" value="OAX78166.1"/>
    <property type="molecule type" value="Genomic_DNA"/>
</dbReference>
<comment type="caution">
    <text evidence="2">The sequence shown here is derived from an EMBL/GenBank/DDBJ whole genome shotgun (WGS) entry which is preliminary data.</text>
</comment>
<feature type="region of interest" description="Disordered" evidence="1">
    <location>
        <begin position="134"/>
        <end position="156"/>
    </location>
</feature>
<feature type="compositionally biased region" description="Basic and acidic residues" evidence="1">
    <location>
        <begin position="10"/>
        <end position="20"/>
    </location>
</feature>
<dbReference type="Proteomes" id="UP000091918">
    <property type="component" value="Unassembled WGS sequence"/>
</dbReference>
<evidence type="ECO:0000256" key="1">
    <source>
        <dbReference type="SAM" id="MobiDB-lite"/>
    </source>
</evidence>